<dbReference type="PANTHER" id="PTHR37534:SF46">
    <property type="entry name" value="ZN(II)2CYS6 TRANSCRIPTION FACTOR (EUROFUNG)"/>
    <property type="match status" value="1"/>
</dbReference>
<comment type="subcellular location">
    <subcellularLocation>
        <location evidence="1">Nucleus</location>
    </subcellularLocation>
</comment>
<dbReference type="EMBL" id="CAJMWS010000913">
    <property type="protein sequence ID" value="CAE6468463.1"/>
    <property type="molecule type" value="Genomic_DNA"/>
</dbReference>
<dbReference type="GO" id="GO:0005634">
    <property type="term" value="C:nucleus"/>
    <property type="evidence" value="ECO:0007669"/>
    <property type="project" value="UniProtKB-SubCell"/>
</dbReference>
<dbReference type="InterPro" id="IPR036864">
    <property type="entry name" value="Zn2-C6_fun-type_DNA-bd_sf"/>
</dbReference>
<dbReference type="Pfam" id="PF11951">
    <property type="entry name" value="Fungal_trans_2"/>
    <property type="match status" value="1"/>
</dbReference>
<protein>
    <recommendedName>
        <fullName evidence="4">Zn(2)-C6 fungal-type domain-containing protein</fullName>
    </recommendedName>
</protein>
<accession>A0A8H3GU47</accession>
<feature type="region of interest" description="Disordered" evidence="3">
    <location>
        <begin position="57"/>
        <end position="81"/>
    </location>
</feature>
<evidence type="ECO:0000256" key="3">
    <source>
        <dbReference type="SAM" id="MobiDB-lite"/>
    </source>
</evidence>
<sequence length="486" mass="54136">MSSSSINRSLNGCLTCKNRKKKCDETRPICTRCINGDFECLGYEHLTLCKERSQREKRASARSNQITRTLNPSPGSTSLLTSPCSPVNGSQYARNFNQSSITTFIRLNNMTKVPQLNIFDPDYIVQMFLHYSQLCPTGVRPFTPFFFSINDVIGARAKSSSFMLKSTYIEAGIKKAISDGAGLSVSIRLIDEFQQQITNATLALDVDPTDVASRLGCLISLAIAAMQIITTPVGYAILRKAVPFFLALGAKSELSHFVFLDTVNVLVLGTIPLVHYDVTLRPMVQSPEPHHIEWAHGCSRTVVVLLARVNSWRFARLVHSTHPTPTREQQIESQFHLKEWNPRITYHDGDHPGAAMGRLAVEEIWRHSVLIYMHMGMCGADSADSQVEASVHQVAKLSATIEDNHPLEVHMTIPCIVAAAAARKEKHRSILRKKIAVSRDYMVCLVRGADFVLVLDHLWHGAAAGGWPTTWQDYVDSRIAVLPVRM</sequence>
<organism evidence="5 6">
    <name type="scientific">Rhizoctonia solani</name>
    <dbReference type="NCBI Taxonomy" id="456999"/>
    <lineage>
        <taxon>Eukaryota</taxon>
        <taxon>Fungi</taxon>
        <taxon>Dikarya</taxon>
        <taxon>Basidiomycota</taxon>
        <taxon>Agaricomycotina</taxon>
        <taxon>Agaricomycetes</taxon>
        <taxon>Cantharellales</taxon>
        <taxon>Ceratobasidiaceae</taxon>
        <taxon>Rhizoctonia</taxon>
    </lineage>
</organism>
<dbReference type="InterPro" id="IPR001138">
    <property type="entry name" value="Zn2Cys6_DnaBD"/>
</dbReference>
<dbReference type="PROSITE" id="PS50048">
    <property type="entry name" value="ZN2_CY6_FUNGAL_2"/>
    <property type="match status" value="1"/>
</dbReference>
<dbReference type="InterPro" id="IPR021858">
    <property type="entry name" value="Fun_TF"/>
</dbReference>
<dbReference type="Proteomes" id="UP000663846">
    <property type="component" value="Unassembled WGS sequence"/>
</dbReference>
<evidence type="ECO:0000256" key="2">
    <source>
        <dbReference type="ARBA" id="ARBA00023242"/>
    </source>
</evidence>
<comment type="caution">
    <text evidence="5">The sequence shown here is derived from an EMBL/GenBank/DDBJ whole genome shotgun (WGS) entry which is preliminary data.</text>
</comment>
<evidence type="ECO:0000313" key="6">
    <source>
        <dbReference type="Proteomes" id="UP000663846"/>
    </source>
</evidence>
<dbReference type="GO" id="GO:0008270">
    <property type="term" value="F:zinc ion binding"/>
    <property type="evidence" value="ECO:0007669"/>
    <property type="project" value="InterPro"/>
</dbReference>
<dbReference type="PROSITE" id="PS00463">
    <property type="entry name" value="ZN2_CY6_FUNGAL_1"/>
    <property type="match status" value="1"/>
</dbReference>
<keyword evidence="2" id="KW-0539">Nucleus</keyword>
<name>A0A8H3GU47_9AGAM</name>
<gene>
    <name evidence="5" type="ORF">RDB_LOCUS171028</name>
</gene>
<feature type="compositionally biased region" description="Low complexity" evidence="3">
    <location>
        <begin position="69"/>
        <end position="81"/>
    </location>
</feature>
<dbReference type="AlphaFoldDB" id="A0A8H3GU47"/>
<dbReference type="Gene3D" id="4.10.240.10">
    <property type="entry name" value="Zn(2)-C6 fungal-type DNA-binding domain"/>
    <property type="match status" value="1"/>
</dbReference>
<dbReference type="GO" id="GO:0000981">
    <property type="term" value="F:DNA-binding transcription factor activity, RNA polymerase II-specific"/>
    <property type="evidence" value="ECO:0007669"/>
    <property type="project" value="InterPro"/>
</dbReference>
<dbReference type="Pfam" id="PF00172">
    <property type="entry name" value="Zn_clus"/>
    <property type="match status" value="1"/>
</dbReference>
<reference evidence="5" key="1">
    <citation type="submission" date="2021-01" db="EMBL/GenBank/DDBJ databases">
        <authorList>
            <person name="Kaushik A."/>
        </authorList>
    </citation>
    <scope>NUCLEOTIDE SEQUENCE</scope>
    <source>
        <strain evidence="5">AG1-1C</strain>
    </source>
</reference>
<dbReference type="SUPFAM" id="SSF57701">
    <property type="entry name" value="Zn2/Cys6 DNA-binding domain"/>
    <property type="match status" value="1"/>
</dbReference>
<evidence type="ECO:0000259" key="4">
    <source>
        <dbReference type="PROSITE" id="PS50048"/>
    </source>
</evidence>
<dbReference type="SMART" id="SM00066">
    <property type="entry name" value="GAL4"/>
    <property type="match status" value="1"/>
</dbReference>
<evidence type="ECO:0000313" key="5">
    <source>
        <dbReference type="EMBL" id="CAE6468463.1"/>
    </source>
</evidence>
<evidence type="ECO:0000256" key="1">
    <source>
        <dbReference type="ARBA" id="ARBA00004123"/>
    </source>
</evidence>
<dbReference type="CDD" id="cd00067">
    <property type="entry name" value="GAL4"/>
    <property type="match status" value="1"/>
</dbReference>
<proteinExistence type="predicted"/>
<dbReference type="PANTHER" id="PTHR37534">
    <property type="entry name" value="TRANSCRIPTIONAL ACTIVATOR PROTEIN UGA3"/>
    <property type="match status" value="1"/>
</dbReference>
<feature type="domain" description="Zn(2)-C6 fungal-type" evidence="4">
    <location>
        <begin position="12"/>
        <end position="40"/>
    </location>
</feature>